<dbReference type="Pfam" id="PF17922">
    <property type="entry name" value="TetR_C_17"/>
    <property type="match status" value="1"/>
</dbReference>
<dbReference type="SUPFAM" id="SSF48498">
    <property type="entry name" value="Tetracyclin repressor-like, C-terminal domain"/>
    <property type="match status" value="1"/>
</dbReference>
<dbReference type="GO" id="GO:0003677">
    <property type="term" value="F:DNA binding"/>
    <property type="evidence" value="ECO:0007669"/>
    <property type="project" value="UniProtKB-UniRule"/>
</dbReference>
<dbReference type="OrthoDB" id="9814703at2"/>
<keyword evidence="1" id="KW-0805">Transcription regulation</keyword>
<dbReference type="InterPro" id="IPR009057">
    <property type="entry name" value="Homeodomain-like_sf"/>
</dbReference>
<dbReference type="InterPro" id="IPR036271">
    <property type="entry name" value="Tet_transcr_reg_TetR-rel_C_sf"/>
</dbReference>
<evidence type="ECO:0000256" key="2">
    <source>
        <dbReference type="ARBA" id="ARBA00023125"/>
    </source>
</evidence>
<keyword evidence="2 4" id="KW-0238">DNA-binding</keyword>
<keyword evidence="3" id="KW-0804">Transcription</keyword>
<dbReference type="PANTHER" id="PTHR47506">
    <property type="entry name" value="TRANSCRIPTIONAL REGULATORY PROTEIN"/>
    <property type="match status" value="1"/>
</dbReference>
<dbReference type="Proteomes" id="UP000182584">
    <property type="component" value="Unassembled WGS sequence"/>
</dbReference>
<dbReference type="AlphaFoldDB" id="A0A1H9PKJ1"/>
<evidence type="ECO:0000256" key="3">
    <source>
        <dbReference type="ARBA" id="ARBA00023163"/>
    </source>
</evidence>
<dbReference type="InterPro" id="IPR001647">
    <property type="entry name" value="HTH_TetR"/>
</dbReference>
<organism evidence="6 7">
    <name type="scientific">Butyrivibrio fibrisolvens</name>
    <dbReference type="NCBI Taxonomy" id="831"/>
    <lineage>
        <taxon>Bacteria</taxon>
        <taxon>Bacillati</taxon>
        <taxon>Bacillota</taxon>
        <taxon>Clostridia</taxon>
        <taxon>Lachnospirales</taxon>
        <taxon>Lachnospiraceae</taxon>
        <taxon>Butyrivibrio</taxon>
    </lineage>
</organism>
<accession>A0A1H9PKJ1</accession>
<evidence type="ECO:0000313" key="6">
    <source>
        <dbReference type="EMBL" id="SER48741.1"/>
    </source>
</evidence>
<dbReference type="Gene3D" id="1.10.10.60">
    <property type="entry name" value="Homeodomain-like"/>
    <property type="match status" value="1"/>
</dbReference>
<evidence type="ECO:0000313" key="7">
    <source>
        <dbReference type="Proteomes" id="UP000182584"/>
    </source>
</evidence>
<dbReference type="RefSeq" id="WP_027207746.1">
    <property type="nucleotide sequence ID" value="NZ_CP065800.1"/>
</dbReference>
<dbReference type="Pfam" id="PF00440">
    <property type="entry name" value="TetR_N"/>
    <property type="match status" value="1"/>
</dbReference>
<dbReference type="Gene3D" id="1.10.357.10">
    <property type="entry name" value="Tetracycline Repressor, domain 2"/>
    <property type="match status" value="1"/>
</dbReference>
<dbReference type="EMBL" id="FOGJ01000006">
    <property type="protein sequence ID" value="SER48741.1"/>
    <property type="molecule type" value="Genomic_DNA"/>
</dbReference>
<feature type="DNA-binding region" description="H-T-H motif" evidence="4">
    <location>
        <begin position="29"/>
        <end position="48"/>
    </location>
</feature>
<dbReference type="PRINTS" id="PR00455">
    <property type="entry name" value="HTHTETR"/>
</dbReference>
<feature type="domain" description="HTH tetR-type" evidence="5">
    <location>
        <begin position="6"/>
        <end position="66"/>
    </location>
</feature>
<reference evidence="6 7" key="1">
    <citation type="submission" date="2016-10" db="EMBL/GenBank/DDBJ databases">
        <authorList>
            <person name="de Groot N.N."/>
        </authorList>
    </citation>
    <scope>NUCLEOTIDE SEQUENCE [LARGE SCALE GENOMIC DNA]</scope>
    <source>
        <strain evidence="6 7">AR40</strain>
    </source>
</reference>
<sequence>MGAKASRTEKHILAKAREIFSKKGFKNVTMQDIVDACDISRGGLYLHFSSVEDIFLAVLKAEDSIGSDNEASSENVEGEGDYLDGISVSTKLSASDRFAAFLKEQKRFILRRKDGLSLALMEYYSGHNSSPDNNYIKGRFDDCVHTIEEIVSDGALSGEFECEDVAGFARNLAYVLEGLKTMATVVSISEQTVDKEMFYILQGIVPVDQYINN</sequence>
<evidence type="ECO:0000256" key="1">
    <source>
        <dbReference type="ARBA" id="ARBA00023015"/>
    </source>
</evidence>
<dbReference type="eggNOG" id="COG1309">
    <property type="taxonomic scope" value="Bacteria"/>
</dbReference>
<evidence type="ECO:0000259" key="5">
    <source>
        <dbReference type="PROSITE" id="PS50977"/>
    </source>
</evidence>
<proteinExistence type="predicted"/>
<dbReference type="PANTHER" id="PTHR47506:SF6">
    <property type="entry name" value="HTH-TYPE TRANSCRIPTIONAL REPRESSOR NEMR"/>
    <property type="match status" value="1"/>
</dbReference>
<protein>
    <submittedName>
        <fullName evidence="6">Transcriptional regulator, TetR family</fullName>
    </submittedName>
</protein>
<dbReference type="PROSITE" id="PS50977">
    <property type="entry name" value="HTH_TETR_2"/>
    <property type="match status" value="1"/>
</dbReference>
<dbReference type="SUPFAM" id="SSF46689">
    <property type="entry name" value="Homeodomain-like"/>
    <property type="match status" value="1"/>
</dbReference>
<dbReference type="InterPro" id="IPR041612">
    <property type="entry name" value="YfiR_C"/>
</dbReference>
<evidence type="ECO:0000256" key="4">
    <source>
        <dbReference type="PROSITE-ProRule" id="PRU00335"/>
    </source>
</evidence>
<name>A0A1H9PKJ1_BUTFI</name>
<gene>
    <name evidence="6" type="ORF">SAMN04487884_10668</name>
</gene>